<evidence type="ECO:0000313" key="2">
    <source>
        <dbReference type="Proteomes" id="UP000323274"/>
    </source>
</evidence>
<dbReference type="AlphaFoldDB" id="A0A5A5U0U7"/>
<evidence type="ECO:0000313" key="1">
    <source>
        <dbReference type="EMBL" id="GDZ84790.1"/>
    </source>
</evidence>
<dbReference type="Proteomes" id="UP000323274">
    <property type="component" value="Unassembled WGS sequence"/>
</dbReference>
<reference evidence="1 2" key="1">
    <citation type="submission" date="2019-04" db="EMBL/GenBank/DDBJ databases">
        <title>A pseudo-fructophilic Leuconostoc citreum strain F192-5 isolated from peel of satsuma mandarin: the first report for isolation and characterization of strain-dependent fructophilic-like characteristics.</title>
        <authorList>
            <person name="Maeno S."/>
            <person name="Tanizawa Y."/>
            <person name="Kajikawa A."/>
            <person name="Kanesaki Y."/>
            <person name="Kubota E."/>
            <person name="Arita M."/>
            <person name="Leon D."/>
            <person name="Endo A."/>
        </authorList>
    </citation>
    <scope>NUCLEOTIDE SEQUENCE [LARGE SCALE GENOMIC DNA]</scope>
    <source>
        <strain evidence="1 2">F192-5</strain>
    </source>
</reference>
<sequence>MKTNQMSLFDVQVLNRLSQDQEVVILVQPLKNECLSSERIRALIMKHDQRRTVRNYVFEDCFGQQYVGCRSLPQDVPKSTNSYLRLFDTHQTLSKTLKLKIAPIKQVMQQRKDEYYYAN</sequence>
<dbReference type="EMBL" id="BJJW01000036">
    <property type="protein sequence ID" value="GDZ84790.1"/>
    <property type="molecule type" value="Genomic_DNA"/>
</dbReference>
<proteinExistence type="predicted"/>
<gene>
    <name evidence="1" type="ORF">LCIT_20320</name>
</gene>
<organism evidence="1 2">
    <name type="scientific">Leuconostoc citreum</name>
    <dbReference type="NCBI Taxonomy" id="33964"/>
    <lineage>
        <taxon>Bacteria</taxon>
        <taxon>Bacillati</taxon>
        <taxon>Bacillota</taxon>
        <taxon>Bacilli</taxon>
        <taxon>Lactobacillales</taxon>
        <taxon>Lactobacillaceae</taxon>
        <taxon>Leuconostoc</taxon>
    </lineage>
</organism>
<comment type="caution">
    <text evidence="1">The sequence shown here is derived from an EMBL/GenBank/DDBJ whole genome shotgun (WGS) entry which is preliminary data.</text>
</comment>
<protein>
    <submittedName>
        <fullName evidence="1">Uncharacterized protein</fullName>
    </submittedName>
</protein>
<accession>A0A5A5U0U7</accession>
<dbReference type="RefSeq" id="WP_241652885.1">
    <property type="nucleotide sequence ID" value="NZ_BJJW01000036.1"/>
</dbReference>
<name>A0A5A5U0U7_LEUCI</name>